<name>A0A6G1D2C8_9ORYZ</name>
<proteinExistence type="predicted"/>
<evidence type="ECO:0000313" key="2">
    <source>
        <dbReference type="EMBL" id="KAF0906492.1"/>
    </source>
</evidence>
<feature type="region of interest" description="Disordered" evidence="1">
    <location>
        <begin position="1"/>
        <end position="78"/>
    </location>
</feature>
<keyword evidence="3" id="KW-1185">Reference proteome</keyword>
<dbReference type="EMBL" id="SPHZ02000007">
    <property type="protein sequence ID" value="KAF0906492.1"/>
    <property type="molecule type" value="Genomic_DNA"/>
</dbReference>
<accession>A0A6G1D2C8</accession>
<protein>
    <submittedName>
        <fullName evidence="2">Uncharacterized protein</fullName>
    </submittedName>
</protein>
<feature type="compositionally biased region" description="Acidic residues" evidence="1">
    <location>
        <begin position="32"/>
        <end position="41"/>
    </location>
</feature>
<evidence type="ECO:0000313" key="3">
    <source>
        <dbReference type="Proteomes" id="UP000479710"/>
    </source>
</evidence>
<evidence type="ECO:0000256" key="1">
    <source>
        <dbReference type="SAM" id="MobiDB-lite"/>
    </source>
</evidence>
<dbReference type="AlphaFoldDB" id="A0A6G1D2C8"/>
<gene>
    <name evidence="2" type="ORF">E2562_011480</name>
</gene>
<dbReference type="Proteomes" id="UP000479710">
    <property type="component" value="Unassembled WGS sequence"/>
</dbReference>
<comment type="caution">
    <text evidence="2">The sequence shown here is derived from an EMBL/GenBank/DDBJ whole genome shotgun (WGS) entry which is preliminary data.</text>
</comment>
<feature type="compositionally biased region" description="Basic and acidic residues" evidence="1">
    <location>
        <begin position="42"/>
        <end position="56"/>
    </location>
</feature>
<sequence length="95" mass="10409">MEEQRGALGRQEDHDRRRGRRRPSRSGAAEAPGDEEGGEEPATEHDGGRPDPDRRRPLAAHSTLASRSGGRHPHPDGCWWDNAAAVYLPVAVARL</sequence>
<organism evidence="2 3">
    <name type="scientific">Oryza meyeriana var. granulata</name>
    <dbReference type="NCBI Taxonomy" id="110450"/>
    <lineage>
        <taxon>Eukaryota</taxon>
        <taxon>Viridiplantae</taxon>
        <taxon>Streptophyta</taxon>
        <taxon>Embryophyta</taxon>
        <taxon>Tracheophyta</taxon>
        <taxon>Spermatophyta</taxon>
        <taxon>Magnoliopsida</taxon>
        <taxon>Liliopsida</taxon>
        <taxon>Poales</taxon>
        <taxon>Poaceae</taxon>
        <taxon>BOP clade</taxon>
        <taxon>Oryzoideae</taxon>
        <taxon>Oryzeae</taxon>
        <taxon>Oryzinae</taxon>
        <taxon>Oryza</taxon>
        <taxon>Oryza meyeriana</taxon>
    </lineage>
</organism>
<reference evidence="2 3" key="1">
    <citation type="submission" date="2019-11" db="EMBL/GenBank/DDBJ databases">
        <title>Whole genome sequence of Oryza granulata.</title>
        <authorList>
            <person name="Li W."/>
        </authorList>
    </citation>
    <scope>NUCLEOTIDE SEQUENCE [LARGE SCALE GENOMIC DNA]</scope>
    <source>
        <strain evidence="3">cv. Menghai</strain>
        <tissue evidence="2">Leaf</tissue>
    </source>
</reference>